<dbReference type="AlphaFoldDB" id="A0A0C9WKG2"/>
<feature type="non-terminal residue" evidence="2">
    <location>
        <position position="297"/>
    </location>
</feature>
<organism evidence="2 3">
    <name type="scientific">Laccaria amethystina LaAM-08-1</name>
    <dbReference type="NCBI Taxonomy" id="1095629"/>
    <lineage>
        <taxon>Eukaryota</taxon>
        <taxon>Fungi</taxon>
        <taxon>Dikarya</taxon>
        <taxon>Basidiomycota</taxon>
        <taxon>Agaricomycotina</taxon>
        <taxon>Agaricomycetes</taxon>
        <taxon>Agaricomycetidae</taxon>
        <taxon>Agaricales</taxon>
        <taxon>Agaricineae</taxon>
        <taxon>Hydnangiaceae</taxon>
        <taxon>Laccaria</taxon>
    </lineage>
</organism>
<protein>
    <submittedName>
        <fullName evidence="2">Uncharacterized protein</fullName>
    </submittedName>
</protein>
<dbReference type="OrthoDB" id="3208495at2759"/>
<dbReference type="HOGENOM" id="CLU_042836_0_0_1"/>
<feature type="compositionally biased region" description="Polar residues" evidence="1">
    <location>
        <begin position="31"/>
        <end position="40"/>
    </location>
</feature>
<accession>A0A0C9WKG2</accession>
<keyword evidence="3" id="KW-1185">Reference proteome</keyword>
<dbReference type="Proteomes" id="UP000054477">
    <property type="component" value="Unassembled WGS sequence"/>
</dbReference>
<proteinExistence type="predicted"/>
<feature type="compositionally biased region" description="Polar residues" evidence="1">
    <location>
        <begin position="47"/>
        <end position="61"/>
    </location>
</feature>
<name>A0A0C9WKG2_9AGAR</name>
<dbReference type="STRING" id="1095629.A0A0C9WKG2"/>
<sequence>MLNADQGGGGGVKYWFKRRQAQLEAAKHAISQRNSRNSSAADVPEHASTTLEASNAVNSTVPDEIKTEPDSFGLYRVYTNLPTIDPSDQACIYNMCDAPTFTTPPTSSQVSLRTRIKEAFFTLFTNPTIYRLFSWFCNGNVSKSIGDLNGLVVNVLLAQDFDQEHLHKFDAVRELNQLDEHMKNPHLSEDDGWLEGSVKIQLPATRKKFRSEEQAPEFEVTGIHYQKLTQVIKSAFQDPLAKKFHFFPFKLFWHASPNAPPERVIMEVYNLDVFLEEHEKLKSLPCEPGCNLETVIT</sequence>
<evidence type="ECO:0000256" key="1">
    <source>
        <dbReference type="SAM" id="MobiDB-lite"/>
    </source>
</evidence>
<evidence type="ECO:0000313" key="3">
    <source>
        <dbReference type="Proteomes" id="UP000054477"/>
    </source>
</evidence>
<feature type="region of interest" description="Disordered" evidence="1">
    <location>
        <begin position="29"/>
        <end position="62"/>
    </location>
</feature>
<reference evidence="3" key="2">
    <citation type="submission" date="2015-01" db="EMBL/GenBank/DDBJ databases">
        <title>Evolutionary Origins and Diversification of the Mycorrhizal Mutualists.</title>
        <authorList>
            <consortium name="DOE Joint Genome Institute"/>
            <consortium name="Mycorrhizal Genomics Consortium"/>
            <person name="Kohler A."/>
            <person name="Kuo A."/>
            <person name="Nagy L.G."/>
            <person name="Floudas D."/>
            <person name="Copeland A."/>
            <person name="Barry K.W."/>
            <person name="Cichocki N."/>
            <person name="Veneault-Fourrey C."/>
            <person name="LaButti K."/>
            <person name="Lindquist E.A."/>
            <person name="Lipzen A."/>
            <person name="Lundell T."/>
            <person name="Morin E."/>
            <person name="Murat C."/>
            <person name="Riley R."/>
            <person name="Ohm R."/>
            <person name="Sun H."/>
            <person name="Tunlid A."/>
            <person name="Henrissat B."/>
            <person name="Grigoriev I.V."/>
            <person name="Hibbett D.S."/>
            <person name="Martin F."/>
        </authorList>
    </citation>
    <scope>NUCLEOTIDE SEQUENCE [LARGE SCALE GENOMIC DNA]</scope>
    <source>
        <strain evidence="3">LaAM-08-1</strain>
    </source>
</reference>
<gene>
    <name evidence="2" type="ORF">K443DRAFT_126786</name>
</gene>
<reference evidence="2 3" key="1">
    <citation type="submission" date="2014-04" db="EMBL/GenBank/DDBJ databases">
        <authorList>
            <consortium name="DOE Joint Genome Institute"/>
            <person name="Kuo A."/>
            <person name="Kohler A."/>
            <person name="Nagy L.G."/>
            <person name="Floudas D."/>
            <person name="Copeland A."/>
            <person name="Barry K.W."/>
            <person name="Cichocki N."/>
            <person name="Veneault-Fourrey C."/>
            <person name="LaButti K."/>
            <person name="Lindquist E.A."/>
            <person name="Lipzen A."/>
            <person name="Lundell T."/>
            <person name="Morin E."/>
            <person name="Murat C."/>
            <person name="Sun H."/>
            <person name="Tunlid A."/>
            <person name="Henrissat B."/>
            <person name="Grigoriev I.V."/>
            <person name="Hibbett D.S."/>
            <person name="Martin F."/>
            <person name="Nordberg H.P."/>
            <person name="Cantor M.N."/>
            <person name="Hua S.X."/>
        </authorList>
    </citation>
    <scope>NUCLEOTIDE SEQUENCE [LARGE SCALE GENOMIC DNA]</scope>
    <source>
        <strain evidence="2 3">LaAM-08-1</strain>
    </source>
</reference>
<dbReference type="EMBL" id="KN839769">
    <property type="protein sequence ID" value="KIJ89410.1"/>
    <property type="molecule type" value="Genomic_DNA"/>
</dbReference>
<evidence type="ECO:0000313" key="2">
    <source>
        <dbReference type="EMBL" id="KIJ89410.1"/>
    </source>
</evidence>